<feature type="domain" description="Peptidase S9 prolyl oligopeptidase catalytic" evidence="3">
    <location>
        <begin position="647"/>
        <end position="801"/>
    </location>
</feature>
<dbReference type="GO" id="GO:0004252">
    <property type="term" value="F:serine-type endopeptidase activity"/>
    <property type="evidence" value="ECO:0007669"/>
    <property type="project" value="TreeGrafter"/>
</dbReference>
<protein>
    <submittedName>
        <fullName evidence="4">Prolyl oligopeptidase family serine peptidase</fullName>
    </submittedName>
</protein>
<dbReference type="Proteomes" id="UP000593605">
    <property type="component" value="Chromosome"/>
</dbReference>
<evidence type="ECO:0000256" key="2">
    <source>
        <dbReference type="SAM" id="SignalP"/>
    </source>
</evidence>
<accession>A0A7M1T278</accession>
<dbReference type="KEGG" id="civ:IMZ16_00485"/>
<dbReference type="Pfam" id="PF00326">
    <property type="entry name" value="Peptidase_S9"/>
    <property type="match status" value="1"/>
</dbReference>
<dbReference type="InterPro" id="IPR001375">
    <property type="entry name" value="Peptidase_S9_cat"/>
</dbReference>
<dbReference type="InterPro" id="IPR011042">
    <property type="entry name" value="6-blade_b-propeller_TolB-like"/>
</dbReference>
<dbReference type="AlphaFoldDB" id="A0A7M1T278"/>
<dbReference type="GO" id="GO:0006508">
    <property type="term" value="P:proteolysis"/>
    <property type="evidence" value="ECO:0007669"/>
    <property type="project" value="InterPro"/>
</dbReference>
<name>A0A7M1T278_9FLAO</name>
<sequence length="802" mass="90720">MRKIKIAALFLAFAANAIAQENITYQKPSEPILQLADYQRPPSVMMDSKREWMVLSYRDTYKSMADLSGEEVKLAGIRVNQVTNISSTMTYINNLKIKRLSDRNEMQLEGLPQNAKITYLSFSPDDSKLAFTNTTEKGVELWIADLKTKRAKKLTDDNLSAVFGQPFIWYRDSQSLLVKKIPAGRAPLINQDKELPKGPIVSVSDGKVSQNRTYADLLKNPQDEANFENLAKSEIHKVDLNGNSSLLKNADLYLGTSFSPDGNYLMLTTLQRPFSYIVPYSRFPMTSTVYDAKGNLVKVVNEVPLNETMPKGFSSVRTGKRSFSWRDDVPATLVLAEALDGGDQNKPAEFRDEIFLWEAPFSNAPKSFFKTKQRFSGVDWSNAEYAVVSESWYDTRNTKSFLVNLKNGTSRIIQDRNYQDIYSDPGRFNETKNHFGRSVVDIKNGKAHLIGQGYKKDGQEPFIDEVDVASLQKKRLYTSKMENAKESIIDILDIHKGDILVSQQSSTQYPNTFRKNIKTGKVAAVTNFANPFESLNKVHKEVIKYKRSDGVELSGTLYLPANYDRKNKREKLPLLIWAYPTEFKDKNTAGQSRKNANDFTFPSYGSFIYWVSKGYAVLDDASFPIIGEGNAEPNDTFLPQLIANGRAAIDAVDKLGYIDRNRVAVGGHSYGAFMTANLLTHSDDYACGIARSGAYNRTLTPFGFQSEQRNYWDVPQVYNTMSPFMNAEKMKKPMLLIHGDADNNSGTFTMQTERYFQALKNLGAPVRMVLLPKESHGYQAKESILHTLWEQEQFLDKCLKKK</sequence>
<feature type="chain" id="PRO_5032531416" evidence="2">
    <location>
        <begin position="20"/>
        <end position="802"/>
    </location>
</feature>
<dbReference type="PANTHER" id="PTHR42776">
    <property type="entry name" value="SERINE PEPTIDASE S9 FAMILY MEMBER"/>
    <property type="match status" value="1"/>
</dbReference>
<evidence type="ECO:0000259" key="3">
    <source>
        <dbReference type="Pfam" id="PF00326"/>
    </source>
</evidence>
<evidence type="ECO:0000313" key="4">
    <source>
        <dbReference type="EMBL" id="QOR73960.1"/>
    </source>
</evidence>
<dbReference type="RefSeq" id="WP_193440045.1">
    <property type="nucleotide sequence ID" value="NZ_CP063145.1"/>
</dbReference>
<feature type="signal peptide" evidence="2">
    <location>
        <begin position="1"/>
        <end position="19"/>
    </location>
</feature>
<proteinExistence type="predicted"/>
<dbReference type="EMBL" id="CP063145">
    <property type="protein sequence ID" value="QOR73960.1"/>
    <property type="molecule type" value="Genomic_DNA"/>
</dbReference>
<organism evidence="4 5">
    <name type="scientific">Cruoricaptor ignavus</name>
    <dbReference type="NCBI Taxonomy" id="1118202"/>
    <lineage>
        <taxon>Bacteria</taxon>
        <taxon>Pseudomonadati</taxon>
        <taxon>Bacteroidota</taxon>
        <taxon>Flavobacteriia</taxon>
        <taxon>Flavobacteriales</taxon>
        <taxon>Weeksellaceae</taxon>
        <taxon>Cruoricaptor</taxon>
    </lineage>
</organism>
<keyword evidence="1" id="KW-0378">Hydrolase</keyword>
<dbReference type="SUPFAM" id="SSF53474">
    <property type="entry name" value="alpha/beta-Hydrolases"/>
    <property type="match status" value="1"/>
</dbReference>
<dbReference type="InterPro" id="IPR029058">
    <property type="entry name" value="AB_hydrolase_fold"/>
</dbReference>
<gene>
    <name evidence="4" type="ORF">IMZ16_00485</name>
</gene>
<dbReference type="SUPFAM" id="SSF82171">
    <property type="entry name" value="DPP6 N-terminal domain-like"/>
    <property type="match status" value="1"/>
</dbReference>
<dbReference type="PANTHER" id="PTHR42776:SF28">
    <property type="entry name" value="GLUTAMYL ENDOPEPTIDASE, CHLOROPLASTIC-RELATED"/>
    <property type="match status" value="1"/>
</dbReference>
<reference evidence="4 5" key="1">
    <citation type="submission" date="2020-10" db="EMBL/GenBank/DDBJ databases">
        <title>Complete genome of Cruoricapor ignavus strain M1214 isolated from the blood culture of a febrile patient.</title>
        <authorList>
            <person name="Guglielmino C.J.D."/>
        </authorList>
    </citation>
    <scope>NUCLEOTIDE SEQUENCE [LARGE SCALE GENOMIC DNA]</scope>
    <source>
        <strain evidence="4 5">M1214</strain>
    </source>
</reference>
<evidence type="ECO:0000313" key="5">
    <source>
        <dbReference type="Proteomes" id="UP000593605"/>
    </source>
</evidence>
<dbReference type="Gene3D" id="2.120.10.30">
    <property type="entry name" value="TolB, C-terminal domain"/>
    <property type="match status" value="1"/>
</dbReference>
<keyword evidence="2" id="KW-0732">Signal</keyword>
<evidence type="ECO:0000256" key="1">
    <source>
        <dbReference type="ARBA" id="ARBA00022801"/>
    </source>
</evidence>
<dbReference type="Gene3D" id="3.40.50.1820">
    <property type="entry name" value="alpha/beta hydrolase"/>
    <property type="match status" value="1"/>
</dbReference>